<dbReference type="Gene3D" id="1.10.510.10">
    <property type="entry name" value="Transferase(Phosphotransferase) domain 1"/>
    <property type="match status" value="1"/>
</dbReference>
<evidence type="ECO:0000256" key="3">
    <source>
        <dbReference type="SAM" id="Coils"/>
    </source>
</evidence>
<feature type="coiled-coil region" evidence="3">
    <location>
        <begin position="1484"/>
        <end position="1511"/>
    </location>
</feature>
<comment type="caution">
    <text evidence="6">The sequence shown here is derived from an EMBL/GenBank/DDBJ whole genome shotgun (WGS) entry which is preliminary data.</text>
</comment>
<dbReference type="PROSITE" id="PS50011">
    <property type="entry name" value="PROTEIN_KINASE_DOM"/>
    <property type="match status" value="1"/>
</dbReference>
<dbReference type="Pfam" id="PF01590">
    <property type="entry name" value="GAF"/>
    <property type="match status" value="1"/>
</dbReference>
<dbReference type="Pfam" id="PF13191">
    <property type="entry name" value="AAA_16"/>
    <property type="match status" value="1"/>
</dbReference>
<feature type="domain" description="GGDEF" evidence="5">
    <location>
        <begin position="1539"/>
        <end position="1675"/>
    </location>
</feature>
<dbReference type="Gene3D" id="3.40.50.300">
    <property type="entry name" value="P-loop containing nucleotide triphosphate hydrolases"/>
    <property type="match status" value="1"/>
</dbReference>
<dbReference type="InterPro" id="IPR000719">
    <property type="entry name" value="Prot_kinase_dom"/>
</dbReference>
<dbReference type="Pfam" id="PF00069">
    <property type="entry name" value="Pkinase"/>
    <property type="match status" value="1"/>
</dbReference>
<dbReference type="InterPro" id="IPR041664">
    <property type="entry name" value="AAA_16"/>
</dbReference>
<dbReference type="InterPro" id="IPR043128">
    <property type="entry name" value="Rev_trsase/Diguanyl_cyclase"/>
</dbReference>
<dbReference type="SUPFAM" id="SSF55781">
    <property type="entry name" value="GAF domain-like"/>
    <property type="match status" value="1"/>
</dbReference>
<accession>G2DZ66</accession>
<dbReference type="eggNOG" id="COG3899">
    <property type="taxonomic scope" value="Bacteria"/>
</dbReference>
<evidence type="ECO:0000259" key="4">
    <source>
        <dbReference type="PROSITE" id="PS50011"/>
    </source>
</evidence>
<dbReference type="OrthoDB" id="9801841at2"/>
<dbReference type="InterPro" id="IPR053159">
    <property type="entry name" value="Hybrid_Histidine_Kinase"/>
</dbReference>
<name>G2DZ66_9GAMM</name>
<dbReference type="Gene3D" id="3.30.450.40">
    <property type="match status" value="1"/>
</dbReference>
<protein>
    <submittedName>
        <fullName evidence="6">Serine/threonine protein kinase</fullName>
    </submittedName>
</protein>
<keyword evidence="6" id="KW-0723">Serine/threonine-protein kinase</keyword>
<feature type="domain" description="Protein kinase" evidence="4">
    <location>
        <begin position="7"/>
        <end position="267"/>
    </location>
</feature>
<dbReference type="EMBL" id="AFWT01000007">
    <property type="protein sequence ID" value="EGV32420.1"/>
    <property type="molecule type" value="Genomic_DNA"/>
</dbReference>
<dbReference type="InterPro" id="IPR003018">
    <property type="entry name" value="GAF"/>
</dbReference>
<keyword evidence="7" id="KW-1185">Reference proteome</keyword>
<evidence type="ECO:0000256" key="2">
    <source>
        <dbReference type="ARBA" id="ARBA00004167"/>
    </source>
</evidence>
<sequence>MIDIPGYDQAVRIYESQVSLVLRARRQEDGLSVILKILKNAYPSARDLARYRHEYAMLGQLRSDRIIGSIGLIEYGNTLVLVLEDFGAQSLKSLLQVRPFALPDLLRIAIDVARGLSELHGTRIIHKDINPSNIVHNPASGQTKLIDLGIAAMVSPSNPHRDDTGLLEGTLAYISPEQTGRMNRSLDYRSDLYSLGVTLYELLTGSLPFSANHSLELVHAHIARSPRPVREIRPELPCVLSSIVDRLMAKTAEARYQSAAGLAHDLEECLSRLERCGEISPFVLGQRDRLEVFYLPQKLYGRDREIATLLDAFERCAQGEGAWLLVSGYSGTGKTSLIKEVHKPIARLRGYFIEGKFDQYQRATPYSAIRQAIVGLVDVWLADSDERLACRRVEILEAIGDLGQVLFEVAPNLELILGPQPAVPALSGMESQNRFSLVCRRFFKAAAEHLLVVFIDDLQWADLASLNLLGALITDPDIRHLLLIGAYRDNEVDPSHPLALMIDRMSEGGFEPTGIRIGNLSLADVTLLARDVLHSESDSVEELATLIQRKTLGNPFFVSQCLSAFHAEGLIRYDQAATAWTWDLAAIQRRDITDNVVELMAAKIRSLVPETRRMLELAACIGNRFDQGTLSLIAASEGPGVDRALDEGVTEGLLIRHGEGLYRFSHDRIQQAAYSLIAETERASRHLEIGRLLLRGCDTSDRSGRIFEIVDQLNAGRRLILDPEERLELTRLNREAATKAKDAAAFAAAVGYLRVACELLSPASWSEQRDLAFALLCELSVCLCFAGETDEIEPLFARLLEWARGPEEEVAVHRIRMEHYHLRGEYARAVEIQREALHLLGIDVPKEAASLQALLEREIQDVSRLLGERSIESLVDARPMRSGHHQTVMDILMGLWTSAYLDSQPELVAWASCRMTNLSLEHGNNHLTSYAYMNYGFVCVALLDEYARGHRFGQVAIRLSDRYEDRLIRGKVYLLFAVFVNHWRAPLIESLDYSLKSFPLLVESGDWTYAGYCAEFVISDPMICGHSCHSLYEEAQRYIPFLQTNAPVVLDSFFRPACLNPLLHLMALTQSDATFDDGTFSEAAFLDSHRDNPLALSYFYTAKLRALYWLGHLDAALAMVDKADFVAGVALAQAKVPEIYFFACLTILEQYPQISFDERAGYREKIEGYQARMLRWAQESPANFRHKRYLVEAELARVDGDPWTALVLYERAIDAACEGGYLNNEALAYERLARFYLDRGLDRSAAFYMREARYAYLKWGAAAKIAQLDRDYRALLAHAWDDSRRGDRLSMGTTILETGTFEISEQAETLEVFSIVEASQSLASEIYLDGLLVRMMEIVMEHAGADRCLLIAVQDARLYLRAETQADRRQVSMPQDLAVEDAGDRLPLSLIQYCARTRQQVVLADAREEDGYSQDPYFVASAMRSALCVPLLLRGELAGLLYVENSLVRDAFTDKLLRILGLLSTQIAISIQNADFYRRLESLVTERTEELSQVNDQLRRANEELRQLSTTDGLTQLANRRYLDDYLRREWRRHLKHGLPLVIALCDIDYFKQYNDTYGHLDGDRCLVGVARALDAAAGRKADLVARYGGEEFAVVLPDTDEKGARSMIDKIRSNIEALAIPHARSEAGHHVTISIGVYQGVPSSADVATALSAADQCLYAAKSSGRDCAVLNAVMVTRSGV</sequence>
<organism evidence="6 7">
    <name type="scientific">Thiorhodococcus drewsii AZ1</name>
    <dbReference type="NCBI Taxonomy" id="765913"/>
    <lineage>
        <taxon>Bacteria</taxon>
        <taxon>Pseudomonadati</taxon>
        <taxon>Pseudomonadota</taxon>
        <taxon>Gammaproteobacteria</taxon>
        <taxon>Chromatiales</taxon>
        <taxon>Chromatiaceae</taxon>
        <taxon>Thiorhodococcus</taxon>
    </lineage>
</organism>
<dbReference type="SUPFAM" id="SSF52540">
    <property type="entry name" value="P-loop containing nucleoside triphosphate hydrolases"/>
    <property type="match status" value="1"/>
</dbReference>
<dbReference type="GO" id="GO:0005524">
    <property type="term" value="F:ATP binding"/>
    <property type="evidence" value="ECO:0007669"/>
    <property type="project" value="InterPro"/>
</dbReference>
<dbReference type="PANTHER" id="PTHR43642:SF1">
    <property type="entry name" value="HYBRID SIGNAL TRANSDUCTION HISTIDINE KINASE G"/>
    <property type="match status" value="1"/>
</dbReference>
<dbReference type="Proteomes" id="UP000004200">
    <property type="component" value="Unassembled WGS sequence"/>
</dbReference>
<keyword evidence="3" id="KW-0175">Coiled coil</keyword>
<keyword evidence="6" id="KW-0808">Transferase</keyword>
<dbReference type="eggNOG" id="COG0515">
    <property type="taxonomic scope" value="Bacteria"/>
</dbReference>
<dbReference type="InterPro" id="IPR027417">
    <property type="entry name" value="P-loop_NTPase"/>
</dbReference>
<dbReference type="PROSITE" id="PS50887">
    <property type="entry name" value="GGDEF"/>
    <property type="match status" value="1"/>
</dbReference>
<dbReference type="CDD" id="cd14014">
    <property type="entry name" value="STKc_PknB_like"/>
    <property type="match status" value="1"/>
</dbReference>
<dbReference type="FunFam" id="3.30.70.270:FF:000001">
    <property type="entry name" value="Diguanylate cyclase domain protein"/>
    <property type="match status" value="1"/>
</dbReference>
<comment type="cofactor">
    <cofactor evidence="1">
        <name>Mg(2+)</name>
        <dbReference type="ChEBI" id="CHEBI:18420"/>
    </cofactor>
</comment>
<evidence type="ECO:0000259" key="5">
    <source>
        <dbReference type="PROSITE" id="PS50887"/>
    </source>
</evidence>
<dbReference type="PATRIC" id="fig|765913.3.peg.1297"/>
<dbReference type="InterPro" id="IPR000160">
    <property type="entry name" value="GGDEF_dom"/>
</dbReference>
<evidence type="ECO:0000256" key="1">
    <source>
        <dbReference type="ARBA" id="ARBA00001946"/>
    </source>
</evidence>
<dbReference type="PANTHER" id="PTHR43642">
    <property type="entry name" value="HYBRID SIGNAL TRANSDUCTION HISTIDINE KINASE G"/>
    <property type="match status" value="1"/>
</dbReference>
<dbReference type="SMART" id="SM00065">
    <property type="entry name" value="GAF"/>
    <property type="match status" value="1"/>
</dbReference>
<dbReference type="SUPFAM" id="SSF55073">
    <property type="entry name" value="Nucleotide cyclase"/>
    <property type="match status" value="1"/>
</dbReference>
<dbReference type="SMART" id="SM00267">
    <property type="entry name" value="GGDEF"/>
    <property type="match status" value="1"/>
</dbReference>
<dbReference type="InterPro" id="IPR011009">
    <property type="entry name" value="Kinase-like_dom_sf"/>
</dbReference>
<dbReference type="eggNOG" id="COG3706">
    <property type="taxonomic scope" value="Bacteria"/>
</dbReference>
<evidence type="ECO:0000313" key="6">
    <source>
        <dbReference type="EMBL" id="EGV32420.1"/>
    </source>
</evidence>
<evidence type="ECO:0000313" key="7">
    <source>
        <dbReference type="Proteomes" id="UP000004200"/>
    </source>
</evidence>
<dbReference type="STRING" id="765913.ThidrDRAFT_1270"/>
<dbReference type="InterPro" id="IPR029016">
    <property type="entry name" value="GAF-like_dom_sf"/>
</dbReference>
<keyword evidence="6" id="KW-0418">Kinase</keyword>
<gene>
    <name evidence="6" type="ORF">ThidrDRAFT_1270</name>
</gene>
<dbReference type="NCBIfam" id="TIGR00254">
    <property type="entry name" value="GGDEF"/>
    <property type="match status" value="1"/>
</dbReference>
<dbReference type="InterPro" id="IPR029787">
    <property type="entry name" value="Nucleotide_cyclase"/>
</dbReference>
<dbReference type="Gene3D" id="3.30.70.270">
    <property type="match status" value="1"/>
</dbReference>
<dbReference type="SUPFAM" id="SSF56112">
    <property type="entry name" value="Protein kinase-like (PK-like)"/>
    <property type="match status" value="1"/>
</dbReference>
<comment type="subcellular location">
    <subcellularLocation>
        <location evidence="2">Membrane</location>
        <topology evidence="2">Single-pass membrane protein</topology>
    </subcellularLocation>
</comment>
<dbReference type="Pfam" id="PF00990">
    <property type="entry name" value="GGDEF"/>
    <property type="match status" value="1"/>
</dbReference>
<dbReference type="CDD" id="cd01949">
    <property type="entry name" value="GGDEF"/>
    <property type="match status" value="1"/>
</dbReference>
<proteinExistence type="predicted"/>
<dbReference type="RefSeq" id="WP_007039984.1">
    <property type="nucleotide sequence ID" value="NZ_AFWT01000007.1"/>
</dbReference>
<dbReference type="GO" id="GO:0004674">
    <property type="term" value="F:protein serine/threonine kinase activity"/>
    <property type="evidence" value="ECO:0007669"/>
    <property type="project" value="UniProtKB-KW"/>
</dbReference>
<reference evidence="6 7" key="1">
    <citation type="submission" date="2011-06" db="EMBL/GenBank/DDBJ databases">
        <title>The draft genome of Thiorhodococcus drewsii AZ1.</title>
        <authorList>
            <consortium name="US DOE Joint Genome Institute (JGI-PGF)"/>
            <person name="Lucas S."/>
            <person name="Han J."/>
            <person name="Lapidus A."/>
            <person name="Cheng J.-F."/>
            <person name="Goodwin L."/>
            <person name="Pitluck S."/>
            <person name="Peters L."/>
            <person name="Land M.L."/>
            <person name="Hauser L."/>
            <person name="Vogl K."/>
            <person name="Liu Z."/>
            <person name="Imhoff J."/>
            <person name="Thiel V."/>
            <person name="Frigaard N.-U."/>
            <person name="Bryant D.A."/>
            <person name="Woyke T.J."/>
        </authorList>
    </citation>
    <scope>NUCLEOTIDE SEQUENCE [LARGE SCALE GENOMIC DNA]</scope>
    <source>
        <strain evidence="6 7">AZ1</strain>
    </source>
</reference>
<dbReference type="GO" id="GO:0016020">
    <property type="term" value="C:membrane"/>
    <property type="evidence" value="ECO:0007669"/>
    <property type="project" value="UniProtKB-SubCell"/>
</dbReference>